<dbReference type="NCBIfam" id="TIGR02610">
    <property type="entry name" value="PHA_gran_rgn"/>
    <property type="match status" value="1"/>
</dbReference>
<gene>
    <name evidence="1" type="ORF">GGD90_002484</name>
</gene>
<dbReference type="Proteomes" id="UP000587070">
    <property type="component" value="Unassembled WGS sequence"/>
</dbReference>
<dbReference type="InterPro" id="IPR013433">
    <property type="entry name" value="PHA_gran_rgn"/>
</dbReference>
<name>A0A840G6V6_RHOTE</name>
<dbReference type="Pfam" id="PF09650">
    <property type="entry name" value="PHA_gran_rgn"/>
    <property type="match status" value="1"/>
</dbReference>
<keyword evidence="2" id="KW-1185">Reference proteome</keyword>
<comment type="caution">
    <text evidence="1">The sequence shown here is derived from an EMBL/GenBank/DDBJ whole genome shotgun (WGS) entry which is preliminary data.</text>
</comment>
<dbReference type="AlphaFoldDB" id="A0A840G6V6"/>
<evidence type="ECO:0000313" key="1">
    <source>
        <dbReference type="EMBL" id="MBB4248093.1"/>
    </source>
</evidence>
<dbReference type="EMBL" id="JACIGE010000009">
    <property type="protein sequence ID" value="MBB4248093.1"/>
    <property type="molecule type" value="Genomic_DNA"/>
</dbReference>
<evidence type="ECO:0000313" key="2">
    <source>
        <dbReference type="Proteomes" id="UP000587070"/>
    </source>
</evidence>
<proteinExistence type="predicted"/>
<organism evidence="1 2">
    <name type="scientific">Rhodocyclus tenuis</name>
    <name type="common">Rhodospirillum tenue</name>
    <dbReference type="NCBI Taxonomy" id="1066"/>
    <lineage>
        <taxon>Bacteria</taxon>
        <taxon>Pseudomonadati</taxon>
        <taxon>Pseudomonadota</taxon>
        <taxon>Betaproteobacteria</taxon>
        <taxon>Rhodocyclales</taxon>
        <taxon>Rhodocyclaceae</taxon>
        <taxon>Rhodocyclus</taxon>
    </lineage>
</organism>
<accession>A0A840G6V6</accession>
<dbReference type="RefSeq" id="WP_153117295.1">
    <property type="nucleotide sequence ID" value="NZ_JACIGE010000009.1"/>
</dbReference>
<reference evidence="1 2" key="1">
    <citation type="submission" date="2020-08" db="EMBL/GenBank/DDBJ databases">
        <title>Genome sequencing of Purple Non-Sulfur Bacteria from various extreme environments.</title>
        <authorList>
            <person name="Mayer M."/>
        </authorList>
    </citation>
    <scope>NUCLEOTIDE SEQUENCE [LARGE SCALE GENOMIC DNA]</scope>
    <source>
        <strain evidence="1 2">2761</strain>
    </source>
</reference>
<sequence>MSEISIRRRHGQTHAAARASAERLARELQEEFDLAYEWDDDCLRFTRSGVSGDLRLDDTEAELNIRLGFLLSALKPMIEREAHRFFDENFPA</sequence>
<dbReference type="OrthoDB" id="287584at2"/>
<protein>
    <submittedName>
        <fullName evidence="1">Putative polyhydroxyalkanoate system protein</fullName>
    </submittedName>
</protein>